<protein>
    <recommendedName>
        <fullName evidence="5">Protein kinase domain-containing protein</fullName>
    </recommendedName>
</protein>
<dbReference type="GO" id="GO:0005524">
    <property type="term" value="F:ATP binding"/>
    <property type="evidence" value="ECO:0007669"/>
    <property type="project" value="UniProtKB-UniRule"/>
</dbReference>
<name>W4KNG7_HETIT</name>
<dbReference type="PANTHER" id="PTHR24346:SF51">
    <property type="entry name" value="PAS DOMAIN-CONTAINING SERINE_THREONINE-PROTEIN KINASE"/>
    <property type="match status" value="1"/>
</dbReference>
<dbReference type="GO" id="GO:0035556">
    <property type="term" value="P:intracellular signal transduction"/>
    <property type="evidence" value="ECO:0007669"/>
    <property type="project" value="TreeGrafter"/>
</dbReference>
<evidence type="ECO:0000256" key="3">
    <source>
        <dbReference type="PROSITE-ProRule" id="PRU10141"/>
    </source>
</evidence>
<feature type="region of interest" description="Disordered" evidence="4">
    <location>
        <begin position="46"/>
        <end position="168"/>
    </location>
</feature>
<gene>
    <name evidence="6" type="ORF">HETIRDRAFT_306957</name>
</gene>
<keyword evidence="1 3" id="KW-0547">Nucleotide-binding</keyword>
<evidence type="ECO:0000256" key="1">
    <source>
        <dbReference type="ARBA" id="ARBA00022741"/>
    </source>
</evidence>
<dbReference type="Gene3D" id="1.10.510.10">
    <property type="entry name" value="Transferase(Phosphotransferase) domain 1"/>
    <property type="match status" value="1"/>
</dbReference>
<keyword evidence="7" id="KW-1185">Reference proteome</keyword>
<dbReference type="SMART" id="SM00220">
    <property type="entry name" value="S_TKc"/>
    <property type="match status" value="1"/>
</dbReference>
<dbReference type="GeneID" id="20669447"/>
<feature type="binding site" evidence="3">
    <location>
        <position position="264"/>
    </location>
    <ligand>
        <name>ATP</name>
        <dbReference type="ChEBI" id="CHEBI:30616"/>
    </ligand>
</feature>
<dbReference type="GO" id="GO:0004674">
    <property type="term" value="F:protein serine/threonine kinase activity"/>
    <property type="evidence" value="ECO:0007669"/>
    <property type="project" value="TreeGrafter"/>
</dbReference>
<dbReference type="GO" id="GO:0005829">
    <property type="term" value="C:cytosol"/>
    <property type="evidence" value="ECO:0007669"/>
    <property type="project" value="TreeGrafter"/>
</dbReference>
<dbReference type="PROSITE" id="PS00108">
    <property type="entry name" value="PROTEIN_KINASE_ST"/>
    <property type="match status" value="1"/>
</dbReference>
<dbReference type="InterPro" id="IPR000719">
    <property type="entry name" value="Prot_kinase_dom"/>
</dbReference>
<dbReference type="PROSITE" id="PS00107">
    <property type="entry name" value="PROTEIN_KINASE_ATP"/>
    <property type="match status" value="1"/>
</dbReference>
<keyword evidence="2 3" id="KW-0067">ATP-binding</keyword>
<evidence type="ECO:0000259" key="5">
    <source>
        <dbReference type="PROSITE" id="PS50011"/>
    </source>
</evidence>
<dbReference type="AlphaFoldDB" id="W4KNG7"/>
<dbReference type="InterPro" id="IPR017441">
    <property type="entry name" value="Protein_kinase_ATP_BS"/>
</dbReference>
<dbReference type="Gene3D" id="3.30.200.20">
    <property type="entry name" value="Phosphorylase Kinase, domain 1"/>
    <property type="match status" value="1"/>
</dbReference>
<dbReference type="Pfam" id="PF00069">
    <property type="entry name" value="Pkinase"/>
    <property type="match status" value="1"/>
</dbReference>
<sequence length="573" mass="61896">MLAASAIDITFDDDEWVAPVGKTRLNRAASVGNSWGVTSIGRGFDWSQKAHEDGEDEDEDADEDTNVFESEPETPPDAARASDEEHDFESPVQARPPASVALARPNPIYPITTLTLFPPRSDPAHSPTISSRPLTPNSPSRTFTAPRPPPPIRSPTSPRPRRRSSQQRVSLIAGRVSIAPIEPPSDFPVAPQKLVRSGSSGSLLSIAQSTCPPTPTGTLTPDSSERDISEFVIQGEVGRGAYGLVKKAREIKPDGTLGPPLIMKQVIKSRILADCWKKHPKHGTIPIEIYVMSAISNTSYVLPPRRPWDPARPSAPDLQSSSLSPPEGDVFEWVEGKVVKGHPNICPLLDFFEDNHYYYLLLPSTTPEPGPNEPIPPSDLFNLIESYPDGLPVSSIRTYLGQIADALSFLHARGIVHRDIKDENVVLGPRGRCILIDFGSSGLVKKGGWDTFSGTLDYAGPEILRGERYQGKEQDVWAYGVVAYVMLVGECPFSTAAEAQEGLASPFSAASIALDERCNEGREAEGEEADGGGALGDAAALVRACLQLDVDARPSFDKILCSRFLAGHGGWGM</sequence>
<dbReference type="HOGENOM" id="CLU_009746_1_0_1"/>
<dbReference type="InterPro" id="IPR008271">
    <property type="entry name" value="Ser/Thr_kinase_AS"/>
</dbReference>
<dbReference type="OrthoDB" id="10252171at2759"/>
<evidence type="ECO:0000256" key="4">
    <source>
        <dbReference type="SAM" id="MobiDB-lite"/>
    </source>
</evidence>
<evidence type="ECO:0000313" key="7">
    <source>
        <dbReference type="Proteomes" id="UP000030671"/>
    </source>
</evidence>
<accession>W4KNG7</accession>
<organism evidence="6 7">
    <name type="scientific">Heterobasidion irregulare (strain TC 32-1)</name>
    <dbReference type="NCBI Taxonomy" id="747525"/>
    <lineage>
        <taxon>Eukaryota</taxon>
        <taxon>Fungi</taxon>
        <taxon>Dikarya</taxon>
        <taxon>Basidiomycota</taxon>
        <taxon>Agaricomycotina</taxon>
        <taxon>Agaricomycetes</taxon>
        <taxon>Russulales</taxon>
        <taxon>Bondarzewiaceae</taxon>
        <taxon>Heterobasidion</taxon>
        <taxon>Heterobasidion annosum species complex</taxon>
    </lineage>
</organism>
<dbReference type="SUPFAM" id="SSF56112">
    <property type="entry name" value="Protein kinase-like (PK-like)"/>
    <property type="match status" value="1"/>
</dbReference>
<dbReference type="PANTHER" id="PTHR24346">
    <property type="entry name" value="MAP/MICROTUBULE AFFINITY-REGULATING KINASE"/>
    <property type="match status" value="1"/>
</dbReference>
<dbReference type="EMBL" id="KI925454">
    <property type="protein sequence ID" value="ETW87259.1"/>
    <property type="molecule type" value="Genomic_DNA"/>
</dbReference>
<dbReference type="InParanoid" id="W4KNG7"/>
<dbReference type="KEGG" id="hir:HETIRDRAFT_306957"/>
<dbReference type="Proteomes" id="UP000030671">
    <property type="component" value="Unassembled WGS sequence"/>
</dbReference>
<reference evidence="6 7" key="1">
    <citation type="journal article" date="2012" name="New Phytol.">
        <title>Insight into trade-off between wood decay and parasitism from the genome of a fungal forest pathogen.</title>
        <authorList>
            <person name="Olson A."/>
            <person name="Aerts A."/>
            <person name="Asiegbu F."/>
            <person name="Belbahri L."/>
            <person name="Bouzid O."/>
            <person name="Broberg A."/>
            <person name="Canback B."/>
            <person name="Coutinho P.M."/>
            <person name="Cullen D."/>
            <person name="Dalman K."/>
            <person name="Deflorio G."/>
            <person name="van Diepen L.T."/>
            <person name="Dunand C."/>
            <person name="Duplessis S."/>
            <person name="Durling M."/>
            <person name="Gonthier P."/>
            <person name="Grimwood J."/>
            <person name="Fossdal C.G."/>
            <person name="Hansson D."/>
            <person name="Henrissat B."/>
            <person name="Hietala A."/>
            <person name="Himmelstrand K."/>
            <person name="Hoffmeister D."/>
            <person name="Hogberg N."/>
            <person name="James T.Y."/>
            <person name="Karlsson M."/>
            <person name="Kohler A."/>
            <person name="Kues U."/>
            <person name="Lee Y.H."/>
            <person name="Lin Y.C."/>
            <person name="Lind M."/>
            <person name="Lindquist E."/>
            <person name="Lombard V."/>
            <person name="Lucas S."/>
            <person name="Lunden K."/>
            <person name="Morin E."/>
            <person name="Murat C."/>
            <person name="Park J."/>
            <person name="Raffaello T."/>
            <person name="Rouze P."/>
            <person name="Salamov A."/>
            <person name="Schmutz J."/>
            <person name="Solheim H."/>
            <person name="Stahlberg J."/>
            <person name="Velez H."/>
            <person name="de Vries R.P."/>
            <person name="Wiebenga A."/>
            <person name="Woodward S."/>
            <person name="Yakovlev I."/>
            <person name="Garbelotto M."/>
            <person name="Martin F."/>
            <person name="Grigoriev I.V."/>
            <person name="Stenlid J."/>
        </authorList>
    </citation>
    <scope>NUCLEOTIDE SEQUENCE [LARGE SCALE GENOMIC DNA]</scope>
    <source>
        <strain evidence="6 7">TC 32-1</strain>
    </source>
</reference>
<dbReference type="STRING" id="747525.W4KNG7"/>
<feature type="compositionally biased region" description="Acidic residues" evidence="4">
    <location>
        <begin position="53"/>
        <end position="74"/>
    </location>
</feature>
<evidence type="ECO:0000256" key="2">
    <source>
        <dbReference type="ARBA" id="ARBA00022840"/>
    </source>
</evidence>
<evidence type="ECO:0000313" key="6">
    <source>
        <dbReference type="EMBL" id="ETW87259.1"/>
    </source>
</evidence>
<dbReference type="GO" id="GO:0005634">
    <property type="term" value="C:nucleus"/>
    <property type="evidence" value="ECO:0007669"/>
    <property type="project" value="TreeGrafter"/>
</dbReference>
<feature type="compositionally biased region" description="Polar residues" evidence="4">
    <location>
        <begin position="127"/>
        <end position="137"/>
    </location>
</feature>
<dbReference type="PROSITE" id="PS50011">
    <property type="entry name" value="PROTEIN_KINASE_DOM"/>
    <property type="match status" value="1"/>
</dbReference>
<dbReference type="GO" id="GO:0045719">
    <property type="term" value="P:negative regulation of glycogen biosynthetic process"/>
    <property type="evidence" value="ECO:0007669"/>
    <property type="project" value="TreeGrafter"/>
</dbReference>
<dbReference type="InterPro" id="IPR011009">
    <property type="entry name" value="Kinase-like_dom_sf"/>
</dbReference>
<proteinExistence type="predicted"/>
<dbReference type="RefSeq" id="XP_009541182.1">
    <property type="nucleotide sequence ID" value="XM_009542887.1"/>
</dbReference>
<dbReference type="eggNOG" id="KOG1152">
    <property type="taxonomic scope" value="Eukaryota"/>
</dbReference>
<feature type="domain" description="Protein kinase" evidence="5">
    <location>
        <begin position="231"/>
        <end position="565"/>
    </location>
</feature>